<organism evidence="2 3">
    <name type="scientific">Desmophyllum pertusum</name>
    <dbReference type="NCBI Taxonomy" id="174260"/>
    <lineage>
        <taxon>Eukaryota</taxon>
        <taxon>Metazoa</taxon>
        <taxon>Cnidaria</taxon>
        <taxon>Anthozoa</taxon>
        <taxon>Hexacorallia</taxon>
        <taxon>Scleractinia</taxon>
        <taxon>Caryophylliina</taxon>
        <taxon>Caryophylliidae</taxon>
        <taxon>Desmophyllum</taxon>
    </lineage>
</organism>
<dbReference type="SUPFAM" id="SSF56300">
    <property type="entry name" value="Metallo-dependent phosphatases"/>
    <property type="match status" value="1"/>
</dbReference>
<gene>
    <name evidence="2" type="ORF">OS493_025643</name>
</gene>
<dbReference type="EMBL" id="MU825417">
    <property type="protein sequence ID" value="KAJ7390389.1"/>
    <property type="molecule type" value="Genomic_DNA"/>
</dbReference>
<keyword evidence="3" id="KW-1185">Reference proteome</keyword>
<evidence type="ECO:0000313" key="2">
    <source>
        <dbReference type="EMBL" id="KAJ7390389.1"/>
    </source>
</evidence>
<reference evidence="2" key="1">
    <citation type="submission" date="2023-01" db="EMBL/GenBank/DDBJ databases">
        <title>Genome assembly of the deep-sea coral Lophelia pertusa.</title>
        <authorList>
            <person name="Herrera S."/>
            <person name="Cordes E."/>
        </authorList>
    </citation>
    <scope>NUCLEOTIDE SEQUENCE</scope>
    <source>
        <strain evidence="2">USNM1676648</strain>
        <tissue evidence="2">Polyp</tissue>
    </source>
</reference>
<name>A0A9X0D9Y6_9CNID</name>
<comment type="caution">
    <text evidence="2">The sequence shown here is derived from an EMBL/GenBank/DDBJ whole genome shotgun (WGS) entry which is preliminary data.</text>
</comment>
<dbReference type="Proteomes" id="UP001163046">
    <property type="component" value="Unassembled WGS sequence"/>
</dbReference>
<protein>
    <recommendedName>
        <fullName evidence="1">Capsule synthesis protein CapA domain-containing protein</fullName>
    </recommendedName>
</protein>
<dbReference type="InterPro" id="IPR019079">
    <property type="entry name" value="Capsule_synth_CapA"/>
</dbReference>
<proteinExistence type="predicted"/>
<dbReference type="Gene3D" id="3.60.21.10">
    <property type="match status" value="1"/>
</dbReference>
<evidence type="ECO:0000313" key="3">
    <source>
        <dbReference type="Proteomes" id="UP001163046"/>
    </source>
</evidence>
<dbReference type="InterPro" id="IPR029052">
    <property type="entry name" value="Metallo-depent_PP-like"/>
</dbReference>
<dbReference type="Pfam" id="PF09587">
    <property type="entry name" value="PGA_cap"/>
    <property type="match status" value="1"/>
</dbReference>
<sequence length="73" mass="8175">MFQSGPAVYQKEIATKDVNSLKAKNVDVIVALVHWGRQYRPMMNNHQRRIAEHLTSLGVHLIIGLPSPRGTAL</sequence>
<accession>A0A9X0D9Y6</accession>
<feature type="domain" description="Capsule synthesis protein CapA" evidence="1">
    <location>
        <begin position="9"/>
        <end position="64"/>
    </location>
</feature>
<dbReference type="AlphaFoldDB" id="A0A9X0D9Y6"/>
<evidence type="ECO:0000259" key="1">
    <source>
        <dbReference type="Pfam" id="PF09587"/>
    </source>
</evidence>